<organism evidence="3 5">
    <name type="scientific">Amycolatopsis endophytica</name>
    <dbReference type="NCBI Taxonomy" id="860233"/>
    <lineage>
        <taxon>Bacteria</taxon>
        <taxon>Bacillati</taxon>
        <taxon>Actinomycetota</taxon>
        <taxon>Actinomycetes</taxon>
        <taxon>Pseudonocardiales</taxon>
        <taxon>Pseudonocardiaceae</taxon>
        <taxon>Amycolatopsis</taxon>
    </lineage>
</organism>
<evidence type="ECO:0000256" key="1">
    <source>
        <dbReference type="SAM" id="MobiDB-lite"/>
    </source>
</evidence>
<dbReference type="RefSeq" id="WP_179776129.1">
    <property type="nucleotide sequence ID" value="NZ_JACCFK010000002.1"/>
</dbReference>
<evidence type="ECO:0000259" key="2">
    <source>
        <dbReference type="Pfam" id="PF26571"/>
    </source>
</evidence>
<feature type="region of interest" description="Disordered" evidence="1">
    <location>
        <begin position="189"/>
        <end position="210"/>
    </location>
</feature>
<evidence type="ECO:0000313" key="4">
    <source>
        <dbReference type="EMBL" id="NYI93716.1"/>
    </source>
</evidence>
<proteinExistence type="predicted"/>
<dbReference type="Pfam" id="PF26571">
    <property type="entry name" value="VldE"/>
    <property type="match status" value="1"/>
</dbReference>
<dbReference type="InterPro" id="IPR058593">
    <property type="entry name" value="ARB_07466-like_C"/>
</dbReference>
<dbReference type="EMBL" id="JACCFK010000002">
    <property type="protein sequence ID" value="NYI91801.1"/>
    <property type="molecule type" value="Genomic_DNA"/>
</dbReference>
<comment type="caution">
    <text evidence="3">The sequence shown here is derived from an EMBL/GenBank/DDBJ whole genome shotgun (WGS) entry which is preliminary data.</text>
</comment>
<keyword evidence="5" id="KW-1185">Reference proteome</keyword>
<name>A0A853BAV1_9PSEU</name>
<dbReference type="EMBL" id="JACCFK010000002">
    <property type="protein sequence ID" value="NYI93716.1"/>
    <property type="molecule type" value="Genomic_DNA"/>
</dbReference>
<evidence type="ECO:0000313" key="5">
    <source>
        <dbReference type="Proteomes" id="UP000549616"/>
    </source>
</evidence>
<gene>
    <name evidence="3" type="ORF">HNR02_005176</name>
    <name evidence="4" type="ORF">HNR02_007091</name>
</gene>
<reference evidence="3 5" key="1">
    <citation type="submission" date="2020-07" db="EMBL/GenBank/DDBJ databases">
        <title>Sequencing the genomes of 1000 actinobacteria strains.</title>
        <authorList>
            <person name="Klenk H.-P."/>
        </authorList>
    </citation>
    <scope>NUCLEOTIDE SEQUENCE [LARGE SCALE GENOMIC DNA]</scope>
    <source>
        <strain evidence="3 5">DSM 104006</strain>
    </source>
</reference>
<protein>
    <recommendedName>
        <fullName evidence="2">ARB-07466-like C-terminal domain-containing protein</fullName>
    </recommendedName>
</protein>
<dbReference type="Proteomes" id="UP000549616">
    <property type="component" value="Unassembled WGS sequence"/>
</dbReference>
<feature type="domain" description="ARB-07466-like C-terminal" evidence="2">
    <location>
        <begin position="208"/>
        <end position="304"/>
    </location>
</feature>
<sequence>MSASVKTAAVAAAVVLLIPVLIGAAAAGVVASLFTSGGGADCAPAGASPATGVAGYDPEQLANAATIVAVGKQMRVPEYGWVIAIAAAMQESRLHNLDYGDRDSLGLFQQRPSQGWGTPAQILNPSYAATQFYEHLLAVPNWQQMSVTGAAQAVQRSAYPNAYAQHEHVARQVVGALNGVNCAATAAPGQLRTSWPSERATEPDPTSRGRITPRTLALVRALQAGGMTGDGLGCYEARPANPSSDHPQGRACDILLDPGDPQAVSEGWRITEWLIAQQPVLGVRYLIWQGQYWSTGNPTWQPYRSDAYGCPDPANVTGCHYDHIHVSMY</sequence>
<dbReference type="AlphaFoldDB" id="A0A853BAV1"/>
<accession>A0A853BAV1</accession>
<evidence type="ECO:0000313" key="3">
    <source>
        <dbReference type="EMBL" id="NYI91801.1"/>
    </source>
</evidence>